<evidence type="ECO:0000259" key="2">
    <source>
        <dbReference type="Pfam" id="PF16538"/>
    </source>
</evidence>
<protein>
    <submittedName>
        <fullName evidence="5">Flagellar assembly protein T N-terminal domain-containing protein</fullName>
    </submittedName>
</protein>
<evidence type="ECO:0000256" key="1">
    <source>
        <dbReference type="SAM" id="SignalP"/>
    </source>
</evidence>
<organism evidence="5 6">
    <name type="scientific">Psychrosphaera ytuae</name>
    <dbReference type="NCBI Taxonomy" id="2820710"/>
    <lineage>
        <taxon>Bacteria</taxon>
        <taxon>Pseudomonadati</taxon>
        <taxon>Pseudomonadota</taxon>
        <taxon>Gammaproteobacteria</taxon>
        <taxon>Alteromonadales</taxon>
        <taxon>Pseudoalteromonadaceae</taxon>
        <taxon>Psychrosphaera</taxon>
    </lineage>
</organism>
<accession>A0A975HJ55</accession>
<dbReference type="InterPro" id="IPR032388">
    <property type="entry name" value="FlgT_C"/>
</dbReference>
<reference evidence="5" key="1">
    <citation type="submission" date="2021-03" db="EMBL/GenBank/DDBJ databases">
        <title>Description of Psychrosphaera ytuae sp. nov. isolated from deep sea sediment of South China Sea.</title>
        <authorList>
            <person name="Zhang J."/>
            <person name="Xu X.-D."/>
        </authorList>
    </citation>
    <scope>NUCLEOTIDE SEQUENCE</scope>
    <source>
        <strain evidence="5">MTZ26</strain>
    </source>
</reference>
<proteinExistence type="predicted"/>
<feature type="signal peptide" evidence="1">
    <location>
        <begin position="1"/>
        <end position="22"/>
    </location>
</feature>
<sequence length="395" mass="45201">MKTIYAFWLTLAVLVLSLPAMAEWYEATGQAKIRHGDVRSAKSRATQDAVKQAMLFSGANVASIQQISEGLLVDDMLQVHANGAINRIEIVEEHQRGNTISVTIRADIFPEERTCYASEFGKKIAITQFPIQHWEQAKVGSIYKLEKEIPKKIVQLFQAGANTVYPVSWFNKKLNVNIDFEQQGQVRYQLIDAVAEQANTQFVMFGQISDLSFGEQSNDFKFWQDDQFERFFTMDVIIANALTHEVLYQNRFHSSAEWTFDQRQPVQVNSRKFWNSDYGNGIERVLTNMRDDILSELSCQQLQSKILSVNNGNQVQINIGRGQGVYIGQEYRVSYRADVIDDNGNLLTNFVISPYRVKITKVYENSAIAESLDADFMSNVQVNDVIELKDWKTDW</sequence>
<evidence type="ECO:0000313" key="6">
    <source>
        <dbReference type="Proteomes" id="UP000682739"/>
    </source>
</evidence>
<keyword evidence="5" id="KW-0966">Cell projection</keyword>
<keyword evidence="5" id="KW-0969">Cilium</keyword>
<dbReference type="AlphaFoldDB" id="A0A975HJ55"/>
<dbReference type="Proteomes" id="UP000682739">
    <property type="component" value="Chromosome"/>
</dbReference>
<dbReference type="Pfam" id="PF16548">
    <property type="entry name" value="FlgT_N"/>
    <property type="match status" value="1"/>
</dbReference>
<dbReference type="Gene3D" id="3.40.50.10610">
    <property type="entry name" value="ABC-type transport auxiliary lipoprotein component"/>
    <property type="match status" value="1"/>
</dbReference>
<dbReference type="EMBL" id="CP072110">
    <property type="protein sequence ID" value="QTH64873.1"/>
    <property type="molecule type" value="Genomic_DNA"/>
</dbReference>
<feature type="domain" description="Flagellar assembly protein T middle" evidence="3">
    <location>
        <begin position="114"/>
        <end position="267"/>
    </location>
</feature>
<dbReference type="KEGG" id="psym:J1N51_05300"/>
<evidence type="ECO:0000313" key="5">
    <source>
        <dbReference type="EMBL" id="QTH64873.1"/>
    </source>
</evidence>
<gene>
    <name evidence="5" type="ORF">J1N51_05300</name>
</gene>
<evidence type="ECO:0000259" key="4">
    <source>
        <dbReference type="Pfam" id="PF16548"/>
    </source>
</evidence>
<dbReference type="Pfam" id="PF16538">
    <property type="entry name" value="FlgT_C"/>
    <property type="match status" value="1"/>
</dbReference>
<dbReference type="RefSeq" id="WP_208832927.1">
    <property type="nucleotide sequence ID" value="NZ_CP072110.1"/>
</dbReference>
<dbReference type="InterPro" id="IPR038180">
    <property type="entry name" value="FlgT_N_sf"/>
</dbReference>
<name>A0A975HJ55_9GAMM</name>
<keyword evidence="1" id="KW-0732">Signal</keyword>
<dbReference type="Gene3D" id="2.40.10.410">
    <property type="entry name" value="FlgT, C-terminal domain"/>
    <property type="match status" value="1"/>
</dbReference>
<keyword evidence="6" id="KW-1185">Reference proteome</keyword>
<feature type="domain" description="Flagellar assembly protein T C-terminal" evidence="2">
    <location>
        <begin position="312"/>
        <end position="386"/>
    </location>
</feature>
<dbReference type="InterPro" id="IPR032386">
    <property type="entry name" value="FlgT_M"/>
</dbReference>
<feature type="chain" id="PRO_5036925934" evidence="1">
    <location>
        <begin position="23"/>
        <end position="395"/>
    </location>
</feature>
<dbReference type="InterPro" id="IPR038165">
    <property type="entry name" value="FlgT_C_sf"/>
</dbReference>
<dbReference type="Gene3D" id="3.30.1660.40">
    <property type="entry name" value="FlgT, N-terminal domain"/>
    <property type="match status" value="1"/>
</dbReference>
<evidence type="ECO:0000259" key="3">
    <source>
        <dbReference type="Pfam" id="PF16539"/>
    </source>
</evidence>
<feature type="domain" description="Flagellar assembly protein T N-terminal" evidence="4">
    <location>
        <begin position="23"/>
        <end position="110"/>
    </location>
</feature>
<dbReference type="InterPro" id="IPR032370">
    <property type="entry name" value="FlgT_N"/>
</dbReference>
<keyword evidence="5" id="KW-0282">Flagellum</keyword>
<dbReference type="Pfam" id="PF16539">
    <property type="entry name" value="FlgT_M"/>
    <property type="match status" value="1"/>
</dbReference>